<reference evidence="5" key="1">
    <citation type="submission" date="2019-07" db="EMBL/GenBank/DDBJ databases">
        <authorList>
            <person name="Dittberner H."/>
        </authorList>
    </citation>
    <scope>NUCLEOTIDE SEQUENCE [LARGE SCALE GENOMIC DNA]</scope>
</reference>
<dbReference type="OrthoDB" id="420380at2759"/>
<dbReference type="InterPro" id="IPR045054">
    <property type="entry name" value="P4HA-like"/>
</dbReference>
<keyword evidence="3" id="KW-0408">Iron</keyword>
<dbReference type="Gene3D" id="2.60.120.620">
    <property type="entry name" value="q2cbj1_9rhob like domain"/>
    <property type="match status" value="1"/>
</dbReference>
<comment type="subcellular location">
    <subcellularLocation>
        <location evidence="1">Endoplasmic reticulum membrane</location>
    </subcellularLocation>
</comment>
<dbReference type="Proteomes" id="UP000489600">
    <property type="component" value="Unassembled WGS sequence"/>
</dbReference>
<sequence length="100" mass="11371">MDHAVLFVENGEGLQVLQYQVGQKYKPHYDYFLDEFNTNYGGQRIAMVVMYLSDVDDGGEAVFPAAKGNISEVPWWKELSKCGKGLSVLPKKRDALFFFN</sequence>
<evidence type="ECO:0000313" key="6">
    <source>
        <dbReference type="Proteomes" id="UP000489600"/>
    </source>
</evidence>
<accession>A0A565B4X0</accession>
<name>A0A565B4X0_9BRAS</name>
<dbReference type="GO" id="GO:0004656">
    <property type="term" value="F:procollagen-proline 4-dioxygenase activity"/>
    <property type="evidence" value="ECO:0007669"/>
    <property type="project" value="TreeGrafter"/>
</dbReference>
<keyword evidence="2" id="KW-0479">Metal-binding</keyword>
<comment type="caution">
    <text evidence="5">The sequence shown here is derived from an EMBL/GenBank/DDBJ whole genome shotgun (WGS) entry which is preliminary data.</text>
</comment>
<protein>
    <recommendedName>
        <fullName evidence="4">Prolyl 4-hydroxylase alpha subunit Fe(2+) 2OG dioxygenase domain-containing protein</fullName>
    </recommendedName>
</protein>
<dbReference type="Pfam" id="PF13640">
    <property type="entry name" value="2OG-FeII_Oxy_3"/>
    <property type="match status" value="1"/>
</dbReference>
<feature type="domain" description="Prolyl 4-hydroxylase alpha subunit Fe(2+) 2OG dioxygenase" evidence="4">
    <location>
        <begin position="14"/>
        <end position="100"/>
    </location>
</feature>
<dbReference type="InterPro" id="IPR044862">
    <property type="entry name" value="Pro_4_hyd_alph_FE2OG_OXY"/>
</dbReference>
<dbReference type="GO" id="GO:0046872">
    <property type="term" value="F:metal ion binding"/>
    <property type="evidence" value="ECO:0007669"/>
    <property type="project" value="UniProtKB-KW"/>
</dbReference>
<evidence type="ECO:0000256" key="3">
    <source>
        <dbReference type="ARBA" id="ARBA00023004"/>
    </source>
</evidence>
<keyword evidence="6" id="KW-1185">Reference proteome</keyword>
<dbReference type="GO" id="GO:0005789">
    <property type="term" value="C:endoplasmic reticulum membrane"/>
    <property type="evidence" value="ECO:0007669"/>
    <property type="project" value="UniProtKB-SubCell"/>
</dbReference>
<evidence type="ECO:0000313" key="5">
    <source>
        <dbReference type="EMBL" id="VVA96718.1"/>
    </source>
</evidence>
<dbReference type="PANTHER" id="PTHR10869">
    <property type="entry name" value="PROLYL 4-HYDROXYLASE ALPHA SUBUNIT"/>
    <property type="match status" value="1"/>
</dbReference>
<dbReference type="EMBL" id="CABITT030000003">
    <property type="protein sequence ID" value="VVA96718.1"/>
    <property type="molecule type" value="Genomic_DNA"/>
</dbReference>
<evidence type="ECO:0000256" key="2">
    <source>
        <dbReference type="ARBA" id="ARBA00022723"/>
    </source>
</evidence>
<gene>
    <name evidence="5" type="ORF">ANE_LOCUS7163</name>
</gene>
<proteinExistence type="predicted"/>
<evidence type="ECO:0000256" key="1">
    <source>
        <dbReference type="ARBA" id="ARBA00004586"/>
    </source>
</evidence>
<evidence type="ECO:0000259" key="4">
    <source>
        <dbReference type="Pfam" id="PF13640"/>
    </source>
</evidence>
<dbReference type="PANTHER" id="PTHR10869:SF193">
    <property type="entry name" value="PROLYL 4-HYDROXYLASE 5"/>
    <property type="match status" value="1"/>
</dbReference>
<organism evidence="5 6">
    <name type="scientific">Arabis nemorensis</name>
    <dbReference type="NCBI Taxonomy" id="586526"/>
    <lineage>
        <taxon>Eukaryota</taxon>
        <taxon>Viridiplantae</taxon>
        <taxon>Streptophyta</taxon>
        <taxon>Embryophyta</taxon>
        <taxon>Tracheophyta</taxon>
        <taxon>Spermatophyta</taxon>
        <taxon>Magnoliopsida</taxon>
        <taxon>eudicotyledons</taxon>
        <taxon>Gunneridae</taxon>
        <taxon>Pentapetalae</taxon>
        <taxon>rosids</taxon>
        <taxon>malvids</taxon>
        <taxon>Brassicales</taxon>
        <taxon>Brassicaceae</taxon>
        <taxon>Arabideae</taxon>
        <taxon>Arabis</taxon>
    </lineage>
</organism>
<dbReference type="AlphaFoldDB" id="A0A565B4X0"/>